<proteinExistence type="predicted"/>
<dbReference type="GO" id="GO:0000993">
    <property type="term" value="F:RNA polymerase II complex binding"/>
    <property type="evidence" value="ECO:0007669"/>
    <property type="project" value="InterPro"/>
</dbReference>
<sequence length="145" mass="16375">MKSSRRSCLESDTKKPRLNEDSIGINRISNDGSFIPQRAVNSGSVAPRFRAIDSWEDPENSDPLCEPYQPQHQSQHQQQHQQQQQLISEYKRALAELTINSKPIITNLTIIAGENMRDAKAIAAIICANILEVIFQSKCCSVYVY</sequence>
<dbReference type="AlphaFoldDB" id="A0A6N2BG34"/>
<gene>
    <name evidence="4" type="ORF">EJD97_011106</name>
</gene>
<keyword evidence="1" id="KW-0507">mRNA processing</keyword>
<comment type="caution">
    <text evidence="4">The sequence shown here is derived from an EMBL/GenBank/DDBJ whole genome shotgun (WGS) entry which is preliminary data.</text>
</comment>
<dbReference type="InterPro" id="IPR006569">
    <property type="entry name" value="CID_dom"/>
</dbReference>
<dbReference type="PROSITE" id="PS51391">
    <property type="entry name" value="CID"/>
    <property type="match status" value="1"/>
</dbReference>
<evidence type="ECO:0000259" key="3">
    <source>
        <dbReference type="PROSITE" id="PS51391"/>
    </source>
</evidence>
<evidence type="ECO:0000256" key="1">
    <source>
        <dbReference type="ARBA" id="ARBA00022664"/>
    </source>
</evidence>
<dbReference type="PANTHER" id="PTHR15921:SF13">
    <property type="entry name" value="CID DOMAIN-CONTAINING PROTEIN"/>
    <property type="match status" value="1"/>
</dbReference>
<evidence type="ECO:0000313" key="4">
    <source>
        <dbReference type="EMBL" id="TMW93826.1"/>
    </source>
</evidence>
<feature type="region of interest" description="Disordered" evidence="2">
    <location>
        <begin position="1"/>
        <end position="30"/>
    </location>
</feature>
<feature type="domain" description="CID" evidence="3">
    <location>
        <begin position="82"/>
        <end position="145"/>
    </location>
</feature>
<reference evidence="4" key="1">
    <citation type="submission" date="2019-05" db="EMBL/GenBank/DDBJ databases">
        <title>The de novo reference genome and transcriptome assemblies of the wild tomato species Solanum chilense.</title>
        <authorList>
            <person name="Stam R."/>
            <person name="Nosenko T."/>
            <person name="Hoerger A.C."/>
            <person name="Stephan W."/>
            <person name="Seidel M.A."/>
            <person name="Kuhn J.M.M."/>
            <person name="Haberer G."/>
            <person name="Tellier A."/>
        </authorList>
    </citation>
    <scope>NUCLEOTIDE SEQUENCE</scope>
    <source>
        <tissue evidence="4">Mature leaves</tissue>
    </source>
</reference>
<dbReference type="EMBL" id="RXGB01002816">
    <property type="protein sequence ID" value="TMW93826.1"/>
    <property type="molecule type" value="Genomic_DNA"/>
</dbReference>
<feature type="region of interest" description="Disordered" evidence="2">
    <location>
        <begin position="55"/>
        <end position="85"/>
    </location>
</feature>
<feature type="compositionally biased region" description="Basic and acidic residues" evidence="2">
    <location>
        <begin position="7"/>
        <end position="20"/>
    </location>
</feature>
<feature type="compositionally biased region" description="Low complexity" evidence="2">
    <location>
        <begin position="69"/>
        <end position="85"/>
    </location>
</feature>
<dbReference type="InterPro" id="IPR045154">
    <property type="entry name" value="PCF11-like"/>
</dbReference>
<dbReference type="InterPro" id="IPR008942">
    <property type="entry name" value="ENTH_VHS"/>
</dbReference>
<protein>
    <recommendedName>
        <fullName evidence="3">CID domain-containing protein</fullName>
    </recommendedName>
</protein>
<dbReference type="GO" id="GO:0006369">
    <property type="term" value="P:termination of RNA polymerase II transcription"/>
    <property type="evidence" value="ECO:0007669"/>
    <property type="project" value="InterPro"/>
</dbReference>
<dbReference type="GO" id="GO:0005737">
    <property type="term" value="C:cytoplasm"/>
    <property type="evidence" value="ECO:0007669"/>
    <property type="project" value="TreeGrafter"/>
</dbReference>
<dbReference type="PANTHER" id="PTHR15921">
    <property type="entry name" value="PRE-MRNA CLEAVAGE COMPLEX II"/>
    <property type="match status" value="1"/>
</dbReference>
<dbReference type="GO" id="GO:0031124">
    <property type="term" value="P:mRNA 3'-end processing"/>
    <property type="evidence" value="ECO:0007669"/>
    <property type="project" value="InterPro"/>
</dbReference>
<dbReference type="Gene3D" id="1.25.40.90">
    <property type="match status" value="1"/>
</dbReference>
<accession>A0A6N2BG34</accession>
<dbReference type="SUPFAM" id="SSF48464">
    <property type="entry name" value="ENTH/VHS domain"/>
    <property type="match status" value="1"/>
</dbReference>
<dbReference type="GO" id="GO:0003729">
    <property type="term" value="F:mRNA binding"/>
    <property type="evidence" value="ECO:0007669"/>
    <property type="project" value="InterPro"/>
</dbReference>
<organism evidence="4">
    <name type="scientific">Solanum chilense</name>
    <name type="common">Tomato</name>
    <name type="synonym">Lycopersicon chilense</name>
    <dbReference type="NCBI Taxonomy" id="4083"/>
    <lineage>
        <taxon>Eukaryota</taxon>
        <taxon>Viridiplantae</taxon>
        <taxon>Streptophyta</taxon>
        <taxon>Embryophyta</taxon>
        <taxon>Tracheophyta</taxon>
        <taxon>Spermatophyta</taxon>
        <taxon>Magnoliopsida</taxon>
        <taxon>eudicotyledons</taxon>
        <taxon>Gunneridae</taxon>
        <taxon>Pentapetalae</taxon>
        <taxon>asterids</taxon>
        <taxon>lamiids</taxon>
        <taxon>Solanales</taxon>
        <taxon>Solanaceae</taxon>
        <taxon>Solanoideae</taxon>
        <taxon>Solaneae</taxon>
        <taxon>Solanum</taxon>
        <taxon>Solanum subgen. Lycopersicon</taxon>
    </lineage>
</organism>
<evidence type="ECO:0000256" key="2">
    <source>
        <dbReference type="SAM" id="MobiDB-lite"/>
    </source>
</evidence>
<dbReference type="GO" id="GO:0005849">
    <property type="term" value="C:mRNA cleavage factor complex"/>
    <property type="evidence" value="ECO:0007669"/>
    <property type="project" value="TreeGrafter"/>
</dbReference>
<name>A0A6N2BG34_SOLCI</name>